<proteinExistence type="predicted"/>
<organism evidence="1 2">
    <name type="scientific">Araneus ventricosus</name>
    <name type="common">Orbweaver spider</name>
    <name type="synonym">Epeira ventricosa</name>
    <dbReference type="NCBI Taxonomy" id="182803"/>
    <lineage>
        <taxon>Eukaryota</taxon>
        <taxon>Metazoa</taxon>
        <taxon>Ecdysozoa</taxon>
        <taxon>Arthropoda</taxon>
        <taxon>Chelicerata</taxon>
        <taxon>Arachnida</taxon>
        <taxon>Araneae</taxon>
        <taxon>Araneomorphae</taxon>
        <taxon>Entelegynae</taxon>
        <taxon>Araneoidea</taxon>
        <taxon>Araneidae</taxon>
        <taxon>Araneus</taxon>
    </lineage>
</organism>
<protein>
    <submittedName>
        <fullName evidence="1">Uncharacterized protein</fullName>
    </submittedName>
</protein>
<sequence>MLAILTAEPFGDKLVLASPVWENFLCVWSGIGLVEKKQVGWVSAGSGWLHIFGSRPCRRTDDPKEEVFVVISKIHQRITSEFVDGRVFSDENLSRKP</sequence>
<name>A0A4Y2A6L2_ARAVE</name>
<keyword evidence="2" id="KW-1185">Reference proteome</keyword>
<dbReference type="EMBL" id="BGPR01000007">
    <property type="protein sequence ID" value="GBL75373.1"/>
    <property type="molecule type" value="Genomic_DNA"/>
</dbReference>
<evidence type="ECO:0000313" key="2">
    <source>
        <dbReference type="Proteomes" id="UP000499080"/>
    </source>
</evidence>
<gene>
    <name evidence="1" type="ORF">AVEN_194570_1</name>
</gene>
<evidence type="ECO:0000313" key="1">
    <source>
        <dbReference type="EMBL" id="GBL75373.1"/>
    </source>
</evidence>
<comment type="caution">
    <text evidence="1">The sequence shown here is derived from an EMBL/GenBank/DDBJ whole genome shotgun (WGS) entry which is preliminary data.</text>
</comment>
<dbReference type="AlphaFoldDB" id="A0A4Y2A6L2"/>
<reference evidence="1 2" key="1">
    <citation type="journal article" date="2019" name="Sci. Rep.">
        <title>Orb-weaving spider Araneus ventricosus genome elucidates the spidroin gene catalogue.</title>
        <authorList>
            <person name="Kono N."/>
            <person name="Nakamura H."/>
            <person name="Ohtoshi R."/>
            <person name="Moran D.A.P."/>
            <person name="Shinohara A."/>
            <person name="Yoshida Y."/>
            <person name="Fujiwara M."/>
            <person name="Mori M."/>
            <person name="Tomita M."/>
            <person name="Arakawa K."/>
        </authorList>
    </citation>
    <scope>NUCLEOTIDE SEQUENCE [LARGE SCALE GENOMIC DNA]</scope>
</reference>
<dbReference type="Proteomes" id="UP000499080">
    <property type="component" value="Unassembled WGS sequence"/>
</dbReference>
<accession>A0A4Y2A6L2</accession>